<keyword evidence="2" id="KW-0539">Nucleus</keyword>
<feature type="region of interest" description="Disordered" evidence="3">
    <location>
        <begin position="240"/>
        <end position="362"/>
    </location>
</feature>
<organism evidence="4 5">
    <name type="scientific">Apiotrichum porosum</name>
    <dbReference type="NCBI Taxonomy" id="105984"/>
    <lineage>
        <taxon>Eukaryota</taxon>
        <taxon>Fungi</taxon>
        <taxon>Dikarya</taxon>
        <taxon>Basidiomycota</taxon>
        <taxon>Agaricomycotina</taxon>
        <taxon>Tremellomycetes</taxon>
        <taxon>Trichosporonales</taxon>
        <taxon>Trichosporonaceae</taxon>
        <taxon>Apiotrichum</taxon>
    </lineage>
</organism>
<dbReference type="GeneID" id="39588659"/>
<dbReference type="EMBL" id="RSCE01000002">
    <property type="protein sequence ID" value="RSH85931.1"/>
    <property type="molecule type" value="Genomic_DNA"/>
</dbReference>
<dbReference type="AlphaFoldDB" id="A0A427Y4C5"/>
<keyword evidence="5" id="KW-1185">Reference proteome</keyword>
<dbReference type="Pfam" id="PF05615">
    <property type="entry name" value="THOC7"/>
    <property type="match status" value="1"/>
</dbReference>
<sequence length="362" mass="38551">MSAAATAPFTADQLNRYRLTHPDKELRWVIRRLNRLPYIDTVEAITAVAADGQAPDAAALASAAADRAAETELARLDLDKWRLGVDRTLASVRNFQRQRESYLRKVGEAEARTEVLKQTLVDEKALLAARLQERDHRVKCDEVAKKIVARGKTRRELEEQIDSLKRAITDHRTSYDEMVSIANARSEAFARITALVDECRALKLPAASGAEAEPVEEAAPVASASSSAVATRLSAATLPFQPSAPGGSSSIQASTNASLRAPSQSAPNSRSGTPAPGQGHHLPSRPQRTASAAGNMSVGGRYGRGIAGSTGLPSRPSALRNVRGGSGLEDGEVGESEDGEVKEGSGKRKAGEVEGRSTRARM</sequence>
<gene>
    <name evidence="4" type="ORF">EHS24_004116</name>
</gene>
<dbReference type="InterPro" id="IPR008501">
    <property type="entry name" value="THOC7/Mft1"/>
</dbReference>
<comment type="subcellular location">
    <subcellularLocation>
        <location evidence="1">Nucleus</location>
    </subcellularLocation>
</comment>
<dbReference type="GO" id="GO:0006397">
    <property type="term" value="P:mRNA processing"/>
    <property type="evidence" value="ECO:0007669"/>
    <property type="project" value="InterPro"/>
</dbReference>
<evidence type="ECO:0000313" key="4">
    <source>
        <dbReference type="EMBL" id="RSH85931.1"/>
    </source>
</evidence>
<evidence type="ECO:0000256" key="1">
    <source>
        <dbReference type="ARBA" id="ARBA00004123"/>
    </source>
</evidence>
<dbReference type="OrthoDB" id="2575566at2759"/>
<dbReference type="GO" id="GO:0000445">
    <property type="term" value="C:THO complex part of transcription export complex"/>
    <property type="evidence" value="ECO:0007669"/>
    <property type="project" value="InterPro"/>
</dbReference>
<feature type="compositionally biased region" description="Basic and acidic residues" evidence="3">
    <location>
        <begin position="339"/>
        <end position="362"/>
    </location>
</feature>
<feature type="compositionally biased region" description="Acidic residues" evidence="3">
    <location>
        <begin position="329"/>
        <end position="338"/>
    </location>
</feature>
<protein>
    <submittedName>
        <fullName evidence="4">Uncharacterized protein</fullName>
    </submittedName>
</protein>
<proteinExistence type="predicted"/>
<reference evidence="4 5" key="1">
    <citation type="submission" date="2018-11" db="EMBL/GenBank/DDBJ databases">
        <title>Genome sequence of Apiotrichum porosum DSM 27194.</title>
        <authorList>
            <person name="Aliyu H."/>
            <person name="Gorte O."/>
            <person name="Ochsenreither K."/>
        </authorList>
    </citation>
    <scope>NUCLEOTIDE SEQUENCE [LARGE SCALE GENOMIC DNA]</scope>
    <source>
        <strain evidence="4 5">DSM 27194</strain>
    </source>
</reference>
<comment type="caution">
    <text evidence="4">The sequence shown here is derived from an EMBL/GenBank/DDBJ whole genome shotgun (WGS) entry which is preliminary data.</text>
</comment>
<feature type="compositionally biased region" description="Polar residues" evidence="3">
    <location>
        <begin position="246"/>
        <end position="272"/>
    </location>
</feature>
<name>A0A427Y4C5_9TREE</name>
<accession>A0A427Y4C5</accession>
<dbReference type="Proteomes" id="UP000279236">
    <property type="component" value="Unassembled WGS sequence"/>
</dbReference>
<dbReference type="RefSeq" id="XP_028478716.1">
    <property type="nucleotide sequence ID" value="XM_028619744.1"/>
</dbReference>
<dbReference type="STRING" id="105984.A0A427Y4C5"/>
<evidence type="ECO:0000256" key="2">
    <source>
        <dbReference type="ARBA" id="ARBA00023242"/>
    </source>
</evidence>
<evidence type="ECO:0000313" key="5">
    <source>
        <dbReference type="Proteomes" id="UP000279236"/>
    </source>
</evidence>
<evidence type="ECO:0000256" key="3">
    <source>
        <dbReference type="SAM" id="MobiDB-lite"/>
    </source>
</evidence>